<dbReference type="InterPro" id="IPR007577">
    <property type="entry name" value="GlycoTrfase_DXD_sugar-bd_CS"/>
</dbReference>
<feature type="compositionally biased region" description="Polar residues" evidence="1">
    <location>
        <begin position="92"/>
        <end position="107"/>
    </location>
</feature>
<keyword evidence="2" id="KW-0732">Signal</keyword>
<dbReference type="SUPFAM" id="SSF53448">
    <property type="entry name" value="Nucleotide-diphospho-sugar transferases"/>
    <property type="match status" value="1"/>
</dbReference>
<dbReference type="RefSeq" id="XP_012941552.1">
    <property type="nucleotide sequence ID" value="XM_013086098.2"/>
</dbReference>
<evidence type="ECO:0000256" key="1">
    <source>
        <dbReference type="SAM" id="MobiDB-lite"/>
    </source>
</evidence>
<accession>A0ABM1A639</accession>
<feature type="signal peptide" evidence="2">
    <location>
        <begin position="1"/>
        <end position="24"/>
    </location>
</feature>
<keyword evidence="3" id="KW-1185">Reference proteome</keyword>
<gene>
    <name evidence="4" type="primary">LOC106012621</name>
</gene>
<evidence type="ECO:0000256" key="2">
    <source>
        <dbReference type="SAM" id="SignalP"/>
    </source>
</evidence>
<dbReference type="InterPro" id="IPR029044">
    <property type="entry name" value="Nucleotide-diphossugar_trans"/>
</dbReference>
<dbReference type="Gene3D" id="3.90.550.20">
    <property type="match status" value="1"/>
</dbReference>
<feature type="compositionally biased region" description="Low complexity" evidence="1">
    <location>
        <begin position="73"/>
        <end position="85"/>
    </location>
</feature>
<proteinExistence type="predicted"/>
<dbReference type="GeneID" id="106012621"/>
<name>A0ABM1A639_APLCA</name>
<feature type="chain" id="PRO_5047395440" evidence="2">
    <location>
        <begin position="25"/>
        <end position="489"/>
    </location>
</feature>
<evidence type="ECO:0000313" key="4">
    <source>
        <dbReference type="RefSeq" id="XP_012941552.1"/>
    </source>
</evidence>
<dbReference type="Pfam" id="PF04488">
    <property type="entry name" value="Gly_transf_sug"/>
    <property type="match status" value="1"/>
</dbReference>
<evidence type="ECO:0000313" key="3">
    <source>
        <dbReference type="Proteomes" id="UP000694888"/>
    </source>
</evidence>
<dbReference type="Proteomes" id="UP000694888">
    <property type="component" value="Unplaced"/>
</dbReference>
<dbReference type="PANTHER" id="PTHR46830">
    <property type="entry name" value="TRANSFERASE, PUTATIVE-RELATED"/>
    <property type="match status" value="1"/>
</dbReference>
<organism evidence="3 4">
    <name type="scientific">Aplysia californica</name>
    <name type="common">California sea hare</name>
    <dbReference type="NCBI Taxonomy" id="6500"/>
    <lineage>
        <taxon>Eukaryota</taxon>
        <taxon>Metazoa</taxon>
        <taxon>Spiralia</taxon>
        <taxon>Lophotrochozoa</taxon>
        <taxon>Mollusca</taxon>
        <taxon>Gastropoda</taxon>
        <taxon>Heterobranchia</taxon>
        <taxon>Euthyneura</taxon>
        <taxon>Tectipleura</taxon>
        <taxon>Aplysiida</taxon>
        <taxon>Aplysioidea</taxon>
        <taxon>Aplysiidae</taxon>
        <taxon>Aplysia</taxon>
    </lineage>
</organism>
<feature type="region of interest" description="Disordered" evidence="1">
    <location>
        <begin position="73"/>
        <end position="113"/>
    </location>
</feature>
<protein>
    <submittedName>
        <fullName evidence="4">Uncharacterized protein LOC106012621</fullName>
    </submittedName>
</protein>
<sequence>MVRLLSFLCVCLLACLLTFRVALSYTTATFAAPMSRGNAPRGMSLLFDTQRSKVEGQPFLPVMDQQQQTVTQQLQQQQQQQQQQQETPPAPTVTQLPLETHITTSKPESLRTERLSVTATPPINNVQQNVRRKRYIKDKYHTAYIPYLKGIYNMRITCDRATNEVYRHNFTYPPNFSCKSQIPKLTESERKIKTRQQLRIWCEGEKSLGAVETVSWDTPLQTFSDNSSRACLSLYIRQNCYDDYPIPNIVHWLYFADGTLDLRKAVPFYSVFSILKPCLVLLHGNHFLPGPYWDALIPHAPNLVHVPRSPQTHIHGRKIVHVANQADIARLEVLQEFGGLYLDNDEIILRPVDIFRATGFAAFHEGVTKTVSNAVLFARPDHEITKIWLKNYDSYDGVSWASHSILYVTELPRHHPDLIQEFAPLFIKYDWQRLHNLYRKSCSLGDSFGAHLYASSYPEKADFEYLKTTDSTFGRLARYVLFGDARICT</sequence>
<dbReference type="PANTHER" id="PTHR46830:SF1">
    <property type="entry name" value="ALPHA-1,4-N-ACETYLGLUCOSAMINYLTRANSFERASE"/>
    <property type="match status" value="1"/>
</dbReference>
<reference evidence="4" key="1">
    <citation type="submission" date="2025-08" db="UniProtKB">
        <authorList>
            <consortium name="RefSeq"/>
        </authorList>
    </citation>
    <scope>IDENTIFICATION</scope>
</reference>